<dbReference type="SUPFAM" id="SSF53098">
    <property type="entry name" value="Ribonuclease H-like"/>
    <property type="match status" value="1"/>
</dbReference>
<dbReference type="Gene3D" id="3.10.10.10">
    <property type="entry name" value="HIV Type 1 Reverse Transcriptase, subunit A, domain 1"/>
    <property type="match status" value="1"/>
</dbReference>
<evidence type="ECO:0000313" key="13">
    <source>
        <dbReference type="Ensembl" id="ENSLACP00000021377.1"/>
    </source>
</evidence>
<dbReference type="InterPro" id="IPR012337">
    <property type="entry name" value="RNaseH-like_sf"/>
</dbReference>
<dbReference type="GO" id="GO:0008233">
    <property type="term" value="F:peptidase activity"/>
    <property type="evidence" value="ECO:0007669"/>
    <property type="project" value="UniProtKB-KW"/>
</dbReference>
<comment type="similarity">
    <text evidence="1">Belongs to the beta type-B retroviral polymerase family. HERV class-II K(HML-2) pol subfamily.</text>
</comment>
<dbReference type="Ensembl" id="ENSLACT00000021518.1">
    <property type="protein sequence ID" value="ENSLACP00000021377.1"/>
    <property type="gene ID" value="ENSLACG00000018782.1"/>
</dbReference>
<dbReference type="GO" id="GO:0003964">
    <property type="term" value="F:RNA-directed DNA polymerase activity"/>
    <property type="evidence" value="ECO:0007669"/>
    <property type="project" value="UniProtKB-KW"/>
</dbReference>
<evidence type="ECO:0000256" key="10">
    <source>
        <dbReference type="ARBA" id="ARBA00039658"/>
    </source>
</evidence>
<dbReference type="Gene3D" id="3.30.70.270">
    <property type="match status" value="2"/>
</dbReference>
<dbReference type="FunFam" id="3.10.10.10:FF:000007">
    <property type="entry name" value="Retrovirus-related Pol polyprotein from transposon 17.6-like Protein"/>
    <property type="match status" value="1"/>
</dbReference>
<sequence length="738" mass="85063">TSAIEHEIPLIDETPFRIPYRRIAPSQYPAVRKQIENMEKAGVIQQSQSPWASPLVIVTKKGIDFRQLNLCTVQDTFPLPRIDEALDALKGAKYFSTLDLTCGHWQVPVAEKDRPKTAFRVPWGHWECLRMPFGLQNAPATFQCLVEMCLGDQNFQSVLLYLDDIICISSTLEEHLERLQLVFDRLRQYGLKLKPSKCHFFQTQVTYLGHVVSVDGISTDPEKIAKVKEWPIPKNHKELSTFLGFTGYYRRFLKDYSKTVHQVTLEGRKAPPFVWLPEHQDTFESLRERLVTTPILEAESHHQAVKISTEVTIAALEGALIAPIRIPVPLVQQAINVTSTNATHDSVPGDVLNHAEKQPTQMSKEHMALAQREDLVLQRVFHYLEHGIKPTSEERKREDHNVTYILRQWPKLKIQPDGILYQVSTQRDGKELYQLILPSSLREQALHSLHNDNGHLGVDRTVDLLQHRFYWPRLYASTKSWITKCRRCCLRKTRPPELNVTTTEPLELVCIYFLTLDKSRGGIEDVLILTDHFTRYAQAYACPNQKAATVVHVLWRNFFSHYRFPSCLHSDQGCSFESDLIRELCKVAGIKKTRTTPYHAQCNGGPEHFNTTLMDMIGTLESSQKVSWKDYLQTLTHAYNVTRHESTGYSPFFLMFGRHPRLPIDIAFGMTPSMEEEETEYNEYVAQLKNRLRTAHSLAKEFSGRSKDCYKQNYDKKVRADIPVEEGDRVLVQNKLLR</sequence>
<dbReference type="InterPro" id="IPR041588">
    <property type="entry name" value="Integrase_H2C2"/>
</dbReference>
<keyword evidence="6" id="KW-0540">Nuclease</keyword>
<evidence type="ECO:0000256" key="5">
    <source>
        <dbReference type="ARBA" id="ARBA00022695"/>
    </source>
</evidence>
<evidence type="ECO:0000256" key="2">
    <source>
        <dbReference type="ARBA" id="ARBA00012180"/>
    </source>
</evidence>
<keyword evidence="7" id="KW-0255">Endonuclease</keyword>
<dbReference type="SUPFAM" id="SSF56672">
    <property type="entry name" value="DNA/RNA polymerases"/>
    <property type="match status" value="1"/>
</dbReference>
<evidence type="ECO:0000256" key="7">
    <source>
        <dbReference type="ARBA" id="ARBA00022759"/>
    </source>
</evidence>
<dbReference type="Pfam" id="PF00078">
    <property type="entry name" value="RVT_1"/>
    <property type="match status" value="1"/>
</dbReference>
<dbReference type="GeneTree" id="ENSGT00940000165177"/>
<dbReference type="Pfam" id="PF00665">
    <property type="entry name" value="rve"/>
    <property type="match status" value="1"/>
</dbReference>
<evidence type="ECO:0000256" key="9">
    <source>
        <dbReference type="ARBA" id="ARBA00022918"/>
    </source>
</evidence>
<dbReference type="Pfam" id="PF17921">
    <property type="entry name" value="Integrase_H2C2"/>
    <property type="match status" value="1"/>
</dbReference>
<keyword evidence="8" id="KW-0378">Hydrolase</keyword>
<dbReference type="OMA" id="ISSCAME"/>
<dbReference type="PANTHER" id="PTHR37984">
    <property type="entry name" value="PROTEIN CBG26694"/>
    <property type="match status" value="1"/>
</dbReference>
<evidence type="ECO:0000256" key="3">
    <source>
        <dbReference type="ARBA" id="ARBA00022670"/>
    </source>
</evidence>
<keyword evidence="4" id="KW-0808">Transferase</keyword>
<evidence type="ECO:0000256" key="1">
    <source>
        <dbReference type="ARBA" id="ARBA00010879"/>
    </source>
</evidence>
<keyword evidence="5" id="KW-0548">Nucleotidyltransferase</keyword>
<organism evidence="13 14">
    <name type="scientific">Latimeria chalumnae</name>
    <name type="common">Coelacanth</name>
    <dbReference type="NCBI Taxonomy" id="7897"/>
    <lineage>
        <taxon>Eukaryota</taxon>
        <taxon>Metazoa</taxon>
        <taxon>Chordata</taxon>
        <taxon>Craniata</taxon>
        <taxon>Vertebrata</taxon>
        <taxon>Euteleostomi</taxon>
        <taxon>Coelacanthiformes</taxon>
        <taxon>Coelacanthidae</taxon>
        <taxon>Latimeria</taxon>
    </lineage>
</organism>
<name>H3BHK6_LATCH</name>
<proteinExistence type="inferred from homology"/>
<dbReference type="Bgee" id="ENSLACG00000018782">
    <property type="expression patterns" value="Expressed in chordate pharynx and 1 other cell type or tissue"/>
</dbReference>
<dbReference type="AlphaFoldDB" id="H3BHK6"/>
<dbReference type="PANTHER" id="PTHR37984:SF5">
    <property type="entry name" value="PROTEIN NYNRIN-LIKE"/>
    <property type="match status" value="1"/>
</dbReference>
<reference evidence="14" key="1">
    <citation type="submission" date="2011-08" db="EMBL/GenBank/DDBJ databases">
        <title>The draft genome of Latimeria chalumnae.</title>
        <authorList>
            <person name="Di Palma F."/>
            <person name="Alfoldi J."/>
            <person name="Johnson J."/>
            <person name="Berlin A."/>
            <person name="Gnerre S."/>
            <person name="Jaffe D."/>
            <person name="MacCallum I."/>
            <person name="Young S."/>
            <person name="Walker B.J."/>
            <person name="Lander E."/>
            <person name="Lindblad-Toh K."/>
        </authorList>
    </citation>
    <scope>NUCLEOTIDE SEQUENCE [LARGE SCALE GENOMIC DNA]</scope>
    <source>
        <strain evidence="14">Wild caught</strain>
    </source>
</reference>
<dbReference type="InterPro" id="IPR043502">
    <property type="entry name" value="DNA/RNA_pol_sf"/>
</dbReference>
<dbReference type="InterPro" id="IPR001584">
    <property type="entry name" value="Integrase_cat-core"/>
</dbReference>
<dbReference type="FunFam" id="1.10.340.70:FF:000001">
    <property type="entry name" value="Retrovirus-related Pol polyprotein from transposon gypsy-like Protein"/>
    <property type="match status" value="1"/>
</dbReference>
<dbReference type="Gene3D" id="3.30.420.10">
    <property type="entry name" value="Ribonuclease H-like superfamily/Ribonuclease H"/>
    <property type="match status" value="1"/>
</dbReference>
<feature type="domain" description="Integrase catalytic" evidence="12">
    <location>
        <begin position="501"/>
        <end position="659"/>
    </location>
</feature>
<evidence type="ECO:0000256" key="6">
    <source>
        <dbReference type="ARBA" id="ARBA00022722"/>
    </source>
</evidence>
<feature type="domain" description="Reverse transcriptase" evidence="11">
    <location>
        <begin position="1"/>
        <end position="212"/>
    </location>
</feature>
<dbReference type="GO" id="GO:0006508">
    <property type="term" value="P:proteolysis"/>
    <property type="evidence" value="ECO:0007669"/>
    <property type="project" value="UniProtKB-KW"/>
</dbReference>
<reference evidence="13" key="3">
    <citation type="submission" date="2025-09" db="UniProtKB">
        <authorList>
            <consortium name="Ensembl"/>
        </authorList>
    </citation>
    <scope>IDENTIFICATION</scope>
</reference>
<dbReference type="GO" id="GO:0015074">
    <property type="term" value="P:DNA integration"/>
    <property type="evidence" value="ECO:0007669"/>
    <property type="project" value="InterPro"/>
</dbReference>
<dbReference type="FunFam" id="3.30.420.10:FF:000032">
    <property type="entry name" value="Retrovirus-related Pol polyprotein from transposon 297-like Protein"/>
    <property type="match status" value="1"/>
</dbReference>
<evidence type="ECO:0000256" key="4">
    <source>
        <dbReference type="ARBA" id="ARBA00022679"/>
    </source>
</evidence>
<keyword evidence="9" id="KW-0695">RNA-directed DNA polymerase</keyword>
<evidence type="ECO:0000259" key="11">
    <source>
        <dbReference type="PROSITE" id="PS50878"/>
    </source>
</evidence>
<dbReference type="PROSITE" id="PS50878">
    <property type="entry name" value="RT_POL"/>
    <property type="match status" value="1"/>
</dbReference>
<dbReference type="EC" id="3.1.26.4" evidence="2"/>
<dbReference type="GO" id="GO:0004523">
    <property type="term" value="F:RNA-DNA hybrid ribonuclease activity"/>
    <property type="evidence" value="ECO:0007669"/>
    <property type="project" value="UniProtKB-EC"/>
</dbReference>
<keyword evidence="14" id="KW-1185">Reference proteome</keyword>
<dbReference type="HOGENOM" id="CLU_000384_9_5_1"/>
<protein>
    <recommendedName>
        <fullName evidence="10">Gypsy retrotransposon integrase-like protein 1</fullName>
        <ecNumber evidence="2">3.1.26.4</ecNumber>
    </recommendedName>
</protein>
<accession>H3BHK6</accession>
<dbReference type="InterPro" id="IPR000477">
    <property type="entry name" value="RT_dom"/>
</dbReference>
<dbReference type="InterPro" id="IPR043128">
    <property type="entry name" value="Rev_trsase/Diguanyl_cyclase"/>
</dbReference>
<dbReference type="EMBL" id="AFYH01002592">
    <property type="status" value="NOT_ANNOTATED_CDS"/>
    <property type="molecule type" value="Genomic_DNA"/>
</dbReference>
<dbReference type="STRING" id="7897.ENSLACP00000021377"/>
<dbReference type="GO" id="GO:0003676">
    <property type="term" value="F:nucleic acid binding"/>
    <property type="evidence" value="ECO:0007669"/>
    <property type="project" value="InterPro"/>
</dbReference>
<dbReference type="InParanoid" id="H3BHK6"/>
<keyword evidence="3" id="KW-0645">Protease</keyword>
<dbReference type="Gene3D" id="1.10.340.70">
    <property type="match status" value="1"/>
</dbReference>
<dbReference type="Proteomes" id="UP000008672">
    <property type="component" value="Unassembled WGS sequence"/>
</dbReference>
<dbReference type="FunFam" id="3.30.70.270:FF:000020">
    <property type="entry name" value="Transposon Tf2-6 polyprotein-like Protein"/>
    <property type="match status" value="1"/>
</dbReference>
<dbReference type="eggNOG" id="KOG0017">
    <property type="taxonomic scope" value="Eukaryota"/>
</dbReference>
<reference evidence="13" key="2">
    <citation type="submission" date="2025-08" db="UniProtKB">
        <authorList>
            <consortium name="Ensembl"/>
        </authorList>
    </citation>
    <scope>IDENTIFICATION</scope>
</reference>
<dbReference type="InterPro" id="IPR050951">
    <property type="entry name" value="Retrovirus_Pol_polyprotein"/>
</dbReference>
<evidence type="ECO:0000256" key="8">
    <source>
        <dbReference type="ARBA" id="ARBA00022801"/>
    </source>
</evidence>
<evidence type="ECO:0000313" key="14">
    <source>
        <dbReference type="Proteomes" id="UP000008672"/>
    </source>
</evidence>
<evidence type="ECO:0000259" key="12">
    <source>
        <dbReference type="PROSITE" id="PS50994"/>
    </source>
</evidence>
<dbReference type="InterPro" id="IPR036397">
    <property type="entry name" value="RNaseH_sf"/>
</dbReference>
<dbReference type="CDD" id="cd01647">
    <property type="entry name" value="RT_LTR"/>
    <property type="match status" value="1"/>
</dbReference>
<dbReference type="PROSITE" id="PS50994">
    <property type="entry name" value="INTEGRASE"/>
    <property type="match status" value="1"/>
</dbReference>